<accession>A0A178Z4Q4</accession>
<dbReference type="OrthoDB" id="202203at2759"/>
<dbReference type="PRINTS" id="PR00368">
    <property type="entry name" value="FADPNR"/>
</dbReference>
<dbReference type="GeneID" id="30015354"/>
<feature type="domain" description="FAD/NAD(P)-binding" evidence="2">
    <location>
        <begin position="44"/>
        <end position="344"/>
    </location>
</feature>
<dbReference type="Proteomes" id="UP000078343">
    <property type="component" value="Unassembled WGS sequence"/>
</dbReference>
<dbReference type="GO" id="GO:0004174">
    <property type="term" value="F:electron-transferring-flavoprotein dehydrogenase activity"/>
    <property type="evidence" value="ECO:0007669"/>
    <property type="project" value="TreeGrafter"/>
</dbReference>
<dbReference type="SUPFAM" id="SSF51905">
    <property type="entry name" value="FAD/NAD(P)-binding domain"/>
    <property type="match status" value="1"/>
</dbReference>
<feature type="compositionally biased region" description="Basic and acidic residues" evidence="1">
    <location>
        <begin position="360"/>
        <end position="369"/>
    </location>
</feature>
<dbReference type="STRING" id="1367422.A0A178Z4Q4"/>
<sequence>MFARLFLYLKLLGFTLSISLKRLGIYLSTKIHRLRYRPVPDPRNVVIIGGSFAGYFLAKRLAESLPTGYRVVLIERHSHFHFTWNFPRASVLSGQEANAIVPYPAHGPRSAPDGAYVFKQGTVTAIESGKVVLQDGSEIAYEYLAIATGSRSRYPEKLDGDGNGTGNVKANCVRFFQEEQHRIAAGQDIVVVGGGAAGVEVAADIRSKYPQKSVTLVHSRENLLNNFDRELHNIARKALEELGVTLYLGERVVGGLEGDDSKQVTLRSGKVIQCDTVIHCTGQAPNSSLLATFSPDSVSATTGAILVDKALRVRNAPAYNNNIFALGDVVDLPGPKMGRAASMQAFLVAENIVRAIRADQKRDGKRKETNVNTKTRATSSPALKEYTPSLIDSSIELTLGLGKSVTFISDGGGGHQHVSFARAMPDHALHAAQMWRMMDAQPFVDPGDTDSDSAANVNGG</sequence>
<dbReference type="GO" id="GO:0005737">
    <property type="term" value="C:cytoplasm"/>
    <property type="evidence" value="ECO:0007669"/>
    <property type="project" value="TreeGrafter"/>
</dbReference>
<gene>
    <name evidence="3" type="ORF">AYL99_11186</name>
</gene>
<protein>
    <recommendedName>
        <fullName evidence="2">FAD/NAD(P)-binding domain-containing protein</fullName>
    </recommendedName>
</protein>
<evidence type="ECO:0000313" key="4">
    <source>
        <dbReference type="Proteomes" id="UP000078343"/>
    </source>
</evidence>
<comment type="caution">
    <text evidence="3">The sequence shown here is derived from an EMBL/GenBank/DDBJ whole genome shotgun (WGS) entry which is preliminary data.</text>
</comment>
<organism evidence="3 4">
    <name type="scientific">Fonsecaea erecta</name>
    <dbReference type="NCBI Taxonomy" id="1367422"/>
    <lineage>
        <taxon>Eukaryota</taxon>
        <taxon>Fungi</taxon>
        <taxon>Dikarya</taxon>
        <taxon>Ascomycota</taxon>
        <taxon>Pezizomycotina</taxon>
        <taxon>Eurotiomycetes</taxon>
        <taxon>Chaetothyriomycetidae</taxon>
        <taxon>Chaetothyriales</taxon>
        <taxon>Herpotrichiellaceae</taxon>
        <taxon>Fonsecaea</taxon>
    </lineage>
</organism>
<dbReference type="GO" id="GO:0050660">
    <property type="term" value="F:flavin adenine dinucleotide binding"/>
    <property type="evidence" value="ECO:0007669"/>
    <property type="project" value="TreeGrafter"/>
</dbReference>
<evidence type="ECO:0000259" key="2">
    <source>
        <dbReference type="Pfam" id="PF07992"/>
    </source>
</evidence>
<keyword evidence="4" id="KW-1185">Reference proteome</keyword>
<proteinExistence type="predicted"/>
<dbReference type="InterPro" id="IPR036188">
    <property type="entry name" value="FAD/NAD-bd_sf"/>
</dbReference>
<evidence type="ECO:0000256" key="1">
    <source>
        <dbReference type="SAM" id="MobiDB-lite"/>
    </source>
</evidence>
<dbReference type="EMBL" id="LVYI01000013">
    <property type="protein sequence ID" value="OAP54738.1"/>
    <property type="molecule type" value="Genomic_DNA"/>
</dbReference>
<dbReference type="Gene3D" id="3.50.50.100">
    <property type="match status" value="1"/>
</dbReference>
<feature type="region of interest" description="Disordered" evidence="1">
    <location>
        <begin position="360"/>
        <end position="380"/>
    </location>
</feature>
<name>A0A178Z4Q4_9EURO</name>
<dbReference type="PRINTS" id="PR00411">
    <property type="entry name" value="PNDRDTASEI"/>
</dbReference>
<dbReference type="Pfam" id="PF07992">
    <property type="entry name" value="Pyr_redox_2"/>
    <property type="match status" value="1"/>
</dbReference>
<dbReference type="RefSeq" id="XP_018688105.1">
    <property type="nucleotide sequence ID" value="XM_018842692.1"/>
</dbReference>
<dbReference type="InterPro" id="IPR023753">
    <property type="entry name" value="FAD/NAD-binding_dom"/>
</dbReference>
<dbReference type="PANTHER" id="PTHR43735:SF5">
    <property type="entry name" value="FAD_NAD(P)-BINDING DOMAIN-CONTAINING PROTEIN"/>
    <property type="match status" value="1"/>
</dbReference>
<reference evidence="3 4" key="1">
    <citation type="submission" date="2016-04" db="EMBL/GenBank/DDBJ databases">
        <title>Draft genome of Fonsecaea erecta CBS 125763.</title>
        <authorList>
            <person name="Weiss V.A."/>
            <person name="Vicente V.A."/>
            <person name="Raittz R.T."/>
            <person name="Moreno L.F."/>
            <person name="De Souza E.M."/>
            <person name="Pedrosa F.O."/>
            <person name="Steffens M.B."/>
            <person name="Faoro H."/>
            <person name="Tadra-Sfeir M.Z."/>
            <person name="Najafzadeh M.J."/>
            <person name="Felipe M.S."/>
            <person name="Teixeira M."/>
            <person name="Sun J."/>
            <person name="Xi L."/>
            <person name="Gomes R."/>
            <person name="De Azevedo C.M."/>
            <person name="Salgado C.G."/>
            <person name="Da Silva M.B."/>
            <person name="Nascimento M.F."/>
            <person name="Queiroz-Telles F."/>
            <person name="Attili D.S."/>
            <person name="Gorbushina A."/>
        </authorList>
    </citation>
    <scope>NUCLEOTIDE SEQUENCE [LARGE SCALE GENOMIC DNA]</scope>
    <source>
        <strain evidence="3 4">CBS 125763</strain>
    </source>
</reference>
<evidence type="ECO:0000313" key="3">
    <source>
        <dbReference type="EMBL" id="OAP54738.1"/>
    </source>
</evidence>
<dbReference type="AlphaFoldDB" id="A0A178Z4Q4"/>
<dbReference type="PANTHER" id="PTHR43735">
    <property type="entry name" value="APOPTOSIS-INDUCING FACTOR 1"/>
    <property type="match status" value="1"/>
</dbReference>
<feature type="compositionally biased region" description="Polar residues" evidence="1">
    <location>
        <begin position="370"/>
        <end position="380"/>
    </location>
</feature>